<name>A0A4R1M1Q8_9SPHI</name>
<dbReference type="GO" id="GO:0004350">
    <property type="term" value="F:glutamate-5-semialdehyde dehydrogenase activity"/>
    <property type="evidence" value="ECO:0007669"/>
    <property type="project" value="UniProtKB-UniRule"/>
</dbReference>
<dbReference type="InterPro" id="IPR016162">
    <property type="entry name" value="Ald_DH_N"/>
</dbReference>
<evidence type="ECO:0000256" key="5">
    <source>
        <dbReference type="ARBA" id="ARBA00023002"/>
    </source>
</evidence>
<evidence type="ECO:0000256" key="4">
    <source>
        <dbReference type="ARBA" id="ARBA00022857"/>
    </source>
</evidence>
<dbReference type="GO" id="GO:0055129">
    <property type="term" value="P:L-proline biosynthetic process"/>
    <property type="evidence" value="ECO:0007669"/>
    <property type="project" value="UniProtKB-UniRule"/>
</dbReference>
<dbReference type="PANTHER" id="PTHR11063:SF8">
    <property type="entry name" value="DELTA-1-PYRROLINE-5-CARBOXYLATE SYNTHASE"/>
    <property type="match status" value="1"/>
</dbReference>
<evidence type="ECO:0000259" key="8">
    <source>
        <dbReference type="Pfam" id="PF00171"/>
    </source>
</evidence>
<protein>
    <recommendedName>
        <fullName evidence="7">Gamma-glutamyl phosphate reductase</fullName>
        <shortName evidence="7">GPR</shortName>
        <ecNumber evidence="7">1.2.1.41</ecNumber>
    </recommendedName>
    <alternativeName>
        <fullName evidence="7">Glutamate-5-semialdehyde dehydrogenase</fullName>
    </alternativeName>
    <alternativeName>
        <fullName evidence="7">Glutamyl-gamma-semialdehyde dehydrogenase</fullName>
        <shortName evidence="7">GSA dehydrogenase</shortName>
    </alternativeName>
</protein>
<dbReference type="InterPro" id="IPR015590">
    <property type="entry name" value="Aldehyde_DH_dom"/>
</dbReference>
<dbReference type="GO" id="GO:0005737">
    <property type="term" value="C:cytoplasm"/>
    <property type="evidence" value="ECO:0007669"/>
    <property type="project" value="UniProtKB-SubCell"/>
</dbReference>
<gene>
    <name evidence="7" type="primary">proA</name>
    <name evidence="9" type="ORF">C8N28_0430</name>
</gene>
<keyword evidence="10" id="KW-1185">Reference proteome</keyword>
<evidence type="ECO:0000256" key="2">
    <source>
        <dbReference type="ARBA" id="ARBA00022605"/>
    </source>
</evidence>
<evidence type="ECO:0000256" key="3">
    <source>
        <dbReference type="ARBA" id="ARBA00022650"/>
    </source>
</evidence>
<dbReference type="AlphaFoldDB" id="A0A4R1M1Q8"/>
<dbReference type="RefSeq" id="WP_132221092.1">
    <property type="nucleotide sequence ID" value="NZ_SMGO01000001.1"/>
</dbReference>
<dbReference type="Gene3D" id="3.40.309.10">
    <property type="entry name" value="Aldehyde Dehydrogenase, Chain A, domain 2"/>
    <property type="match status" value="1"/>
</dbReference>
<keyword evidence="4 7" id="KW-0521">NADP</keyword>
<dbReference type="FunFam" id="3.40.309.10:FF:000006">
    <property type="entry name" value="Gamma-glutamyl phosphate reductase"/>
    <property type="match status" value="1"/>
</dbReference>
<dbReference type="HAMAP" id="MF_00412">
    <property type="entry name" value="ProA"/>
    <property type="match status" value="1"/>
</dbReference>
<evidence type="ECO:0000256" key="1">
    <source>
        <dbReference type="ARBA" id="ARBA00004985"/>
    </source>
</evidence>
<comment type="pathway">
    <text evidence="1 7">Amino-acid biosynthesis; L-proline biosynthesis; L-glutamate 5-semialdehyde from L-glutamate: step 2/2.</text>
</comment>
<keyword evidence="2 7" id="KW-0028">Amino-acid biosynthesis</keyword>
<keyword evidence="5 7" id="KW-0560">Oxidoreductase</keyword>
<comment type="catalytic activity">
    <reaction evidence="6 7">
        <text>L-glutamate 5-semialdehyde + phosphate + NADP(+) = L-glutamyl 5-phosphate + NADPH + H(+)</text>
        <dbReference type="Rhea" id="RHEA:19541"/>
        <dbReference type="ChEBI" id="CHEBI:15378"/>
        <dbReference type="ChEBI" id="CHEBI:43474"/>
        <dbReference type="ChEBI" id="CHEBI:57783"/>
        <dbReference type="ChEBI" id="CHEBI:58066"/>
        <dbReference type="ChEBI" id="CHEBI:58274"/>
        <dbReference type="ChEBI" id="CHEBI:58349"/>
        <dbReference type="EC" id="1.2.1.41"/>
    </reaction>
</comment>
<proteinExistence type="inferred from homology"/>
<dbReference type="Pfam" id="PF00171">
    <property type="entry name" value="Aldedh"/>
    <property type="match status" value="1"/>
</dbReference>
<feature type="domain" description="Aldehyde dehydrogenase" evidence="8">
    <location>
        <begin position="2"/>
        <end position="285"/>
    </location>
</feature>
<dbReference type="OrthoDB" id="9809970at2"/>
<evidence type="ECO:0000256" key="7">
    <source>
        <dbReference type="HAMAP-Rule" id="MF_00412"/>
    </source>
</evidence>
<dbReference type="InterPro" id="IPR012134">
    <property type="entry name" value="Glu-5-SA_DH"/>
</dbReference>
<comment type="similarity">
    <text evidence="7">Belongs to the gamma-glutamyl phosphate reductase family.</text>
</comment>
<dbReference type="UniPathway" id="UPA00098">
    <property type="reaction ID" value="UER00360"/>
</dbReference>
<evidence type="ECO:0000313" key="10">
    <source>
        <dbReference type="Proteomes" id="UP000294616"/>
    </source>
</evidence>
<dbReference type="PIRSF" id="PIRSF000151">
    <property type="entry name" value="GPR"/>
    <property type="match status" value="1"/>
</dbReference>
<dbReference type="GO" id="GO:0050661">
    <property type="term" value="F:NADP binding"/>
    <property type="evidence" value="ECO:0007669"/>
    <property type="project" value="InterPro"/>
</dbReference>
<evidence type="ECO:0000313" key="9">
    <source>
        <dbReference type="EMBL" id="TCK85132.1"/>
    </source>
</evidence>
<sequence length="415" mass="45720">MENIQEILKSAAKATTVVQALSEEVKKSLLKELSTRLKNSKKEILASNQLDLNKMDDADPKKDRLVLTDARIDDLSSSLDEIAALPDPANQVIVERTLDNGLQVIKKTVPLGVVGVIYESRPNVTIDVAALCLRSGNVCLLRGGSDAFHTNTILVELIHQCLDKFNINRAVVQLLPVDRRFVDELLNASKYVDIIIPRGSDQLIQFVRNNSKVPVIETGAGVCHTYVETTADLEKAVSIVVNAKVTRPSVCNALDTVIVDRAIAKPFLELLAPKLADFQVEIFADKESYDILSHSNYKQLQAATQEDFGREFLDMKCSVLVLENIDEALDHISNYSSKHSEAIVSKDADKQVRFLNEVDAAAVYVNASTRFTDGGVFGLGAEIGISTQKLHARGPFALEKLVTEKWLIRGDGQIR</sequence>
<comment type="caution">
    <text evidence="9">The sequence shown here is derived from an EMBL/GenBank/DDBJ whole genome shotgun (WGS) entry which is preliminary data.</text>
</comment>
<keyword evidence="7" id="KW-0963">Cytoplasm</keyword>
<dbReference type="InterPro" id="IPR000965">
    <property type="entry name" value="GPR_dom"/>
</dbReference>
<reference evidence="9 10" key="1">
    <citation type="submission" date="2019-03" db="EMBL/GenBank/DDBJ databases">
        <title>Genomic Encyclopedia of Archaeal and Bacterial Type Strains, Phase II (KMG-II): from individual species to whole genera.</title>
        <authorList>
            <person name="Goeker M."/>
        </authorList>
    </citation>
    <scope>NUCLEOTIDE SEQUENCE [LARGE SCALE GENOMIC DNA]</scope>
    <source>
        <strain evidence="9 10">DSM 22554</strain>
    </source>
</reference>
<dbReference type="Proteomes" id="UP000294616">
    <property type="component" value="Unassembled WGS sequence"/>
</dbReference>
<keyword evidence="3 7" id="KW-0641">Proline biosynthesis</keyword>
<dbReference type="InterPro" id="IPR016163">
    <property type="entry name" value="Ald_DH_C"/>
</dbReference>
<dbReference type="EC" id="1.2.1.41" evidence="7"/>
<organism evidence="9 10">
    <name type="scientific">Albibacterium bauzanense</name>
    <dbReference type="NCBI Taxonomy" id="653929"/>
    <lineage>
        <taxon>Bacteria</taxon>
        <taxon>Pseudomonadati</taxon>
        <taxon>Bacteroidota</taxon>
        <taxon>Sphingobacteriia</taxon>
        <taxon>Sphingobacteriales</taxon>
        <taxon>Sphingobacteriaceae</taxon>
        <taxon>Albibacterium</taxon>
    </lineage>
</organism>
<dbReference type="EMBL" id="SMGO01000001">
    <property type="protein sequence ID" value="TCK85132.1"/>
    <property type="molecule type" value="Genomic_DNA"/>
</dbReference>
<dbReference type="NCBIfam" id="NF001221">
    <property type="entry name" value="PRK00197.1"/>
    <property type="match status" value="1"/>
</dbReference>
<dbReference type="PANTHER" id="PTHR11063">
    <property type="entry name" value="GLUTAMATE SEMIALDEHYDE DEHYDROGENASE"/>
    <property type="match status" value="1"/>
</dbReference>
<accession>A0A4R1M1Q8</accession>
<comment type="function">
    <text evidence="7">Catalyzes the NADPH-dependent reduction of L-glutamate 5-phosphate into L-glutamate 5-semialdehyde and phosphate. The product spontaneously undergoes cyclization to form 1-pyrroline-5-carboxylate.</text>
</comment>
<dbReference type="InterPro" id="IPR016161">
    <property type="entry name" value="Ald_DH/histidinol_DH"/>
</dbReference>
<dbReference type="Gene3D" id="3.40.605.10">
    <property type="entry name" value="Aldehyde Dehydrogenase, Chain A, domain 1"/>
    <property type="match status" value="1"/>
</dbReference>
<comment type="subcellular location">
    <subcellularLocation>
        <location evidence="7">Cytoplasm</location>
    </subcellularLocation>
</comment>
<dbReference type="CDD" id="cd07079">
    <property type="entry name" value="ALDH_F18-19_ProA-GPR"/>
    <property type="match status" value="1"/>
</dbReference>
<dbReference type="SUPFAM" id="SSF53720">
    <property type="entry name" value="ALDH-like"/>
    <property type="match status" value="1"/>
</dbReference>
<dbReference type="NCBIfam" id="TIGR00407">
    <property type="entry name" value="proA"/>
    <property type="match status" value="1"/>
</dbReference>
<evidence type="ECO:0000256" key="6">
    <source>
        <dbReference type="ARBA" id="ARBA00049024"/>
    </source>
</evidence>